<dbReference type="PROSITE" id="PS50977">
    <property type="entry name" value="HTH_TETR_2"/>
    <property type="match status" value="1"/>
</dbReference>
<gene>
    <name evidence="6" type="ORF">L497_3325</name>
</gene>
<dbReference type="SUPFAM" id="SSF48498">
    <property type="entry name" value="Tetracyclin repressor-like, C-terminal domain"/>
    <property type="match status" value="1"/>
</dbReference>
<evidence type="ECO:0000256" key="4">
    <source>
        <dbReference type="PROSITE-ProRule" id="PRU00335"/>
    </source>
</evidence>
<dbReference type="InterPro" id="IPR036271">
    <property type="entry name" value="Tet_transcr_reg_TetR-rel_C_sf"/>
</dbReference>
<dbReference type="PANTHER" id="PTHR47506:SF6">
    <property type="entry name" value="HTH-TYPE TRANSCRIPTIONAL REPRESSOR NEMR"/>
    <property type="match status" value="1"/>
</dbReference>
<dbReference type="GeneID" id="93121542"/>
<dbReference type="InterPro" id="IPR009057">
    <property type="entry name" value="Homeodomain-like_sf"/>
</dbReference>
<dbReference type="PRINTS" id="PR00455">
    <property type="entry name" value="HTHTETR"/>
</dbReference>
<dbReference type="AlphaFoldDB" id="A0A158M3C1"/>
<evidence type="ECO:0000313" key="7">
    <source>
        <dbReference type="Proteomes" id="UP000026682"/>
    </source>
</evidence>
<dbReference type="EMBL" id="JFZZ01000099">
    <property type="protein sequence ID" value="KAK89415.1"/>
    <property type="molecule type" value="Genomic_DNA"/>
</dbReference>
<dbReference type="RefSeq" id="WP_005017816.1">
    <property type="nucleotide sequence ID" value="NZ_JFZZ01000099.1"/>
</dbReference>
<comment type="caution">
    <text evidence="6">The sequence shown here is derived from an EMBL/GenBank/DDBJ whole genome shotgun (WGS) entry which is preliminary data.</text>
</comment>
<dbReference type="Proteomes" id="UP000026682">
    <property type="component" value="Unassembled WGS sequence"/>
</dbReference>
<evidence type="ECO:0000256" key="1">
    <source>
        <dbReference type="ARBA" id="ARBA00023015"/>
    </source>
</evidence>
<protein>
    <submittedName>
        <fullName evidence="6">Transcriptional regulator, TetR family</fullName>
    </submittedName>
</protein>
<proteinExistence type="predicted"/>
<evidence type="ECO:0000256" key="2">
    <source>
        <dbReference type="ARBA" id="ARBA00023125"/>
    </source>
</evidence>
<keyword evidence="3" id="KW-0804">Transcription</keyword>
<dbReference type="InterPro" id="IPR001647">
    <property type="entry name" value="HTH_TetR"/>
</dbReference>
<dbReference type="Gene3D" id="1.10.357.10">
    <property type="entry name" value="Tetracycline Repressor, domain 2"/>
    <property type="match status" value="1"/>
</dbReference>
<dbReference type="GO" id="GO:0003677">
    <property type="term" value="F:DNA binding"/>
    <property type="evidence" value="ECO:0007669"/>
    <property type="project" value="UniProtKB-UniRule"/>
</dbReference>
<reference evidence="6 7" key="1">
    <citation type="submission" date="2014-03" db="EMBL/GenBank/DDBJ databases">
        <title>Genome sequence of Bordetella holmseii.</title>
        <authorList>
            <person name="Harvill E."/>
            <person name="Goodfield L.L."/>
            <person name="Ivanov Y."/>
            <person name="Meyer J.A."/>
            <person name="Newth C."/>
            <person name="Cassiday P."/>
            <person name="Tondella M.L."/>
            <person name="Liao P."/>
            <person name="Zimmerman J."/>
            <person name="Meert K."/>
            <person name="Wessel D."/>
            <person name="Berger J."/>
            <person name="Dean J.M."/>
            <person name="Holubkov R."/>
            <person name="Burr J."/>
            <person name="Liu T."/>
            <person name="Brinkac L.M."/>
            <person name="Sanka R."/>
            <person name="Kim M."/>
            <person name="Losada L."/>
        </authorList>
    </citation>
    <scope>NUCLEOTIDE SEQUENCE [LARGE SCALE GENOMIC DNA]</scope>
    <source>
        <strain evidence="6 7">CDC-H585-BH</strain>
    </source>
</reference>
<dbReference type="PANTHER" id="PTHR47506">
    <property type="entry name" value="TRANSCRIPTIONAL REGULATORY PROTEIN"/>
    <property type="match status" value="1"/>
</dbReference>
<dbReference type="PATRIC" id="fig|1331206.3.peg.2537"/>
<evidence type="ECO:0000256" key="3">
    <source>
        <dbReference type="ARBA" id="ARBA00023163"/>
    </source>
</evidence>
<accession>A0A158M3C1</accession>
<feature type="domain" description="HTH tetR-type" evidence="5">
    <location>
        <begin position="9"/>
        <end position="69"/>
    </location>
</feature>
<sequence length="204" mass="23026">MAKKKQDSEASVEKIERAALMLFARKGYTETSLEQVADEAGFTKGAVYYYFKTKEALLVYLLDRIRERSIVLTQQHIRELTCSAVEKLVAFVQKQAGWAAKYPDDLVILILTSLQFRETDTPARQAVRAYYAIMTEVLTEIFTAGVHKGELSRTLDIETTVLANMARHDGNMLLWYRSGRDPAVGRMLTQSSCNAVRQFGANAM</sequence>
<dbReference type="SUPFAM" id="SSF46689">
    <property type="entry name" value="Homeodomain-like"/>
    <property type="match status" value="1"/>
</dbReference>
<dbReference type="Pfam" id="PF00440">
    <property type="entry name" value="TetR_N"/>
    <property type="match status" value="1"/>
</dbReference>
<keyword evidence="2 4" id="KW-0238">DNA-binding</keyword>
<name>A0A158M3C1_9BORD</name>
<keyword evidence="1" id="KW-0805">Transcription regulation</keyword>
<dbReference type="STRING" id="35814.BBB42_01315"/>
<organism evidence="6 7">
    <name type="scientific">Bordetella holmesii CDC-H585-BH</name>
    <dbReference type="NCBI Taxonomy" id="1331206"/>
    <lineage>
        <taxon>Bacteria</taxon>
        <taxon>Pseudomonadati</taxon>
        <taxon>Pseudomonadota</taxon>
        <taxon>Betaproteobacteria</taxon>
        <taxon>Burkholderiales</taxon>
        <taxon>Alcaligenaceae</taxon>
        <taxon>Bordetella</taxon>
    </lineage>
</organism>
<feature type="DNA-binding region" description="H-T-H motif" evidence="4">
    <location>
        <begin position="32"/>
        <end position="51"/>
    </location>
</feature>
<evidence type="ECO:0000313" key="6">
    <source>
        <dbReference type="EMBL" id="KAK89415.1"/>
    </source>
</evidence>
<evidence type="ECO:0000259" key="5">
    <source>
        <dbReference type="PROSITE" id="PS50977"/>
    </source>
</evidence>